<keyword evidence="1" id="KW-1133">Transmembrane helix</keyword>
<dbReference type="OrthoDB" id="5192459at2"/>
<accession>A0A2P8E2I5</accession>
<feature type="transmembrane region" description="Helical" evidence="1">
    <location>
        <begin position="50"/>
        <end position="69"/>
    </location>
</feature>
<dbReference type="EMBL" id="PYGE01000007">
    <property type="protein sequence ID" value="PSL03694.1"/>
    <property type="molecule type" value="Genomic_DNA"/>
</dbReference>
<gene>
    <name evidence="2" type="ORF">CLV30_107175</name>
</gene>
<dbReference type="RefSeq" id="WP_106537433.1">
    <property type="nucleotide sequence ID" value="NZ_PYGE01000007.1"/>
</dbReference>
<evidence type="ECO:0008006" key="4">
    <source>
        <dbReference type="Google" id="ProtNLM"/>
    </source>
</evidence>
<evidence type="ECO:0000313" key="2">
    <source>
        <dbReference type="EMBL" id="PSL03694.1"/>
    </source>
</evidence>
<dbReference type="Proteomes" id="UP000243528">
    <property type="component" value="Unassembled WGS sequence"/>
</dbReference>
<sequence>MNTAVPGPPQRSADLVLRPSMLRYLQAYRATTAMLVVIAVVLFLRGGGVGTLFALLLAAGGSGLMSLYFRRASVVVTPTELVATGLLRRRRTPRGSVTTAVSATMPRSHPRSPTFPHLFVLDGDGRRVARLSGTHWLEDDHRRLLRALGLTPQVLRGVSTGKELARTHPRAVSLLERRPLLKTLLIAVPGVAVAVALVLTSTD</sequence>
<keyword evidence="3" id="KW-1185">Reference proteome</keyword>
<organism evidence="2 3">
    <name type="scientific">Haloactinopolyspora alba</name>
    <dbReference type="NCBI Taxonomy" id="648780"/>
    <lineage>
        <taxon>Bacteria</taxon>
        <taxon>Bacillati</taxon>
        <taxon>Actinomycetota</taxon>
        <taxon>Actinomycetes</taxon>
        <taxon>Jiangellales</taxon>
        <taxon>Jiangellaceae</taxon>
        <taxon>Haloactinopolyspora</taxon>
    </lineage>
</organism>
<keyword evidence="1" id="KW-0812">Transmembrane</keyword>
<protein>
    <recommendedName>
        <fullName evidence="4">PH (Pleckstrin Homology) domain-containing protein</fullName>
    </recommendedName>
</protein>
<reference evidence="2 3" key="1">
    <citation type="submission" date="2018-03" db="EMBL/GenBank/DDBJ databases">
        <title>Genomic Encyclopedia of Archaeal and Bacterial Type Strains, Phase II (KMG-II): from individual species to whole genera.</title>
        <authorList>
            <person name="Goeker M."/>
        </authorList>
    </citation>
    <scope>NUCLEOTIDE SEQUENCE [LARGE SCALE GENOMIC DNA]</scope>
    <source>
        <strain evidence="2 3">DSM 45211</strain>
    </source>
</reference>
<comment type="caution">
    <text evidence="2">The sequence shown here is derived from an EMBL/GenBank/DDBJ whole genome shotgun (WGS) entry which is preliminary data.</text>
</comment>
<evidence type="ECO:0000313" key="3">
    <source>
        <dbReference type="Proteomes" id="UP000243528"/>
    </source>
</evidence>
<feature type="transmembrane region" description="Helical" evidence="1">
    <location>
        <begin position="27"/>
        <end position="44"/>
    </location>
</feature>
<dbReference type="AlphaFoldDB" id="A0A2P8E2I5"/>
<proteinExistence type="predicted"/>
<evidence type="ECO:0000256" key="1">
    <source>
        <dbReference type="SAM" id="Phobius"/>
    </source>
</evidence>
<keyword evidence="1" id="KW-0472">Membrane</keyword>
<feature type="transmembrane region" description="Helical" evidence="1">
    <location>
        <begin position="180"/>
        <end position="199"/>
    </location>
</feature>
<name>A0A2P8E2I5_9ACTN</name>